<feature type="domain" description="SS18 N-terminal" evidence="2">
    <location>
        <begin position="25"/>
        <end position="80"/>
    </location>
</feature>
<proteinExistence type="inferred from homology"/>
<evidence type="ECO:0000256" key="1">
    <source>
        <dbReference type="ARBA" id="ARBA00007945"/>
    </source>
</evidence>
<gene>
    <name evidence="3" type="ORF">BB559_003903</name>
</gene>
<dbReference type="AlphaFoldDB" id="A0A2T9YI43"/>
<comment type="similarity">
    <text evidence="1">Belongs to the SS18 family.</text>
</comment>
<accession>A0A2T9YI43</accession>
<evidence type="ECO:0000313" key="3">
    <source>
        <dbReference type="EMBL" id="PVU92001.1"/>
    </source>
</evidence>
<dbReference type="Pfam" id="PF05030">
    <property type="entry name" value="SSXT"/>
    <property type="match status" value="1"/>
</dbReference>
<dbReference type="OrthoDB" id="2530523at2759"/>
<protein>
    <recommendedName>
        <fullName evidence="2">SS18 N-terminal domain-containing protein</fullName>
    </recommendedName>
</protein>
<organism evidence="3 4">
    <name type="scientific">Furculomyces boomerangus</name>
    <dbReference type="NCBI Taxonomy" id="61424"/>
    <lineage>
        <taxon>Eukaryota</taxon>
        <taxon>Fungi</taxon>
        <taxon>Fungi incertae sedis</taxon>
        <taxon>Zoopagomycota</taxon>
        <taxon>Kickxellomycotina</taxon>
        <taxon>Harpellomycetes</taxon>
        <taxon>Harpellales</taxon>
        <taxon>Harpellaceae</taxon>
        <taxon>Furculomyces</taxon>
    </lineage>
</organism>
<reference evidence="3 4" key="1">
    <citation type="journal article" date="2018" name="MBio">
        <title>Comparative Genomics Reveals the Core Gene Toolbox for the Fungus-Insect Symbiosis.</title>
        <authorList>
            <person name="Wang Y."/>
            <person name="Stata M."/>
            <person name="Wang W."/>
            <person name="Stajich J.E."/>
            <person name="White M.M."/>
            <person name="Moncalvo J.M."/>
        </authorList>
    </citation>
    <scope>NUCLEOTIDE SEQUENCE [LARGE SCALE GENOMIC DNA]</scope>
    <source>
        <strain evidence="3 4">AUS-77-4</strain>
    </source>
</reference>
<keyword evidence="4" id="KW-1185">Reference proteome</keyword>
<dbReference type="STRING" id="61424.A0A2T9YI43"/>
<dbReference type="Proteomes" id="UP000245699">
    <property type="component" value="Unassembled WGS sequence"/>
</dbReference>
<dbReference type="InterPro" id="IPR007726">
    <property type="entry name" value="SS18_N"/>
</dbReference>
<evidence type="ECO:0000313" key="4">
    <source>
        <dbReference type="Proteomes" id="UP000245699"/>
    </source>
</evidence>
<evidence type="ECO:0000259" key="2">
    <source>
        <dbReference type="Pfam" id="PF05030"/>
    </source>
</evidence>
<name>A0A2T9YI43_9FUNG</name>
<sequence length="201" mass="23404">MDFDLNTKNSIQNKKDFSAFIPRLKPKIVQMVLDINTELINLCKEFQNMGLVHDPEYMIYQMKLQSNLKYLSTIADYYLNPLTNEPDLSLLPIPKTVNKETTEKQKNLQDLLKKAKMEHDAYAESWKEVQTSLSKKAKHKLDEADKKRFKTIKDAYPCNRIVEALGNDRVEVNFEYLKTNDPNAYTPVSPFQLPEEVLISK</sequence>
<comment type="caution">
    <text evidence="3">The sequence shown here is derived from an EMBL/GenBank/DDBJ whole genome shotgun (WGS) entry which is preliminary data.</text>
</comment>
<dbReference type="EMBL" id="MBFT01000389">
    <property type="protein sequence ID" value="PVU92001.1"/>
    <property type="molecule type" value="Genomic_DNA"/>
</dbReference>